<keyword evidence="5" id="KW-1185">Reference proteome</keyword>
<reference evidence="4 5" key="1">
    <citation type="journal article" date="2016" name="Mol. Biol. Evol.">
        <title>Comparative Genomics of Early-Diverging Mushroom-Forming Fungi Provides Insights into the Origins of Lignocellulose Decay Capabilities.</title>
        <authorList>
            <person name="Nagy L.G."/>
            <person name="Riley R."/>
            <person name="Tritt A."/>
            <person name="Adam C."/>
            <person name="Daum C."/>
            <person name="Floudas D."/>
            <person name="Sun H."/>
            <person name="Yadav J.S."/>
            <person name="Pangilinan J."/>
            <person name="Larsson K.H."/>
            <person name="Matsuura K."/>
            <person name="Barry K."/>
            <person name="Labutti K."/>
            <person name="Kuo R."/>
            <person name="Ohm R.A."/>
            <person name="Bhattacharya S.S."/>
            <person name="Shirouzu T."/>
            <person name="Yoshinaga Y."/>
            <person name="Martin F.M."/>
            <person name="Grigoriev I.V."/>
            <person name="Hibbett D.S."/>
        </authorList>
    </citation>
    <scope>NUCLEOTIDE SEQUENCE [LARGE SCALE GENOMIC DNA]</scope>
    <source>
        <strain evidence="4 5">CBS 109695</strain>
    </source>
</reference>
<dbReference type="EMBL" id="KV417500">
    <property type="protein sequence ID" value="KZP29152.1"/>
    <property type="molecule type" value="Genomic_DNA"/>
</dbReference>
<dbReference type="InterPro" id="IPR017853">
    <property type="entry name" value="GH"/>
</dbReference>
<dbReference type="GO" id="GO:0004553">
    <property type="term" value="F:hydrolase activity, hydrolyzing O-glycosyl compounds"/>
    <property type="evidence" value="ECO:0007669"/>
    <property type="project" value="InterPro"/>
</dbReference>
<dbReference type="STRING" id="436010.A0A166S8P9"/>
<evidence type="ECO:0000313" key="5">
    <source>
        <dbReference type="Proteomes" id="UP000076532"/>
    </source>
</evidence>
<evidence type="ECO:0000256" key="1">
    <source>
        <dbReference type="ARBA" id="ARBA00007806"/>
    </source>
</evidence>
<dbReference type="InterPro" id="IPR030458">
    <property type="entry name" value="Glyco_hydro_31_AS"/>
</dbReference>
<keyword evidence="2" id="KW-0326">Glycosidase</keyword>
<dbReference type="PANTHER" id="PTHR22762">
    <property type="entry name" value="ALPHA-GLUCOSIDASE"/>
    <property type="match status" value="1"/>
</dbReference>
<keyword evidence="2 4" id="KW-0378">Hydrolase</keyword>
<proteinExistence type="inferred from homology"/>
<dbReference type="AlphaFoldDB" id="A0A166S8P9"/>
<feature type="non-terminal residue" evidence="4">
    <location>
        <position position="462"/>
    </location>
</feature>
<dbReference type="Pfam" id="PF01055">
    <property type="entry name" value="Glyco_hydro_31_2nd"/>
    <property type="match status" value="1"/>
</dbReference>
<feature type="domain" description="Glycoside hydrolase family 31 TIM barrel" evidence="3">
    <location>
        <begin position="133"/>
        <end position="448"/>
    </location>
</feature>
<dbReference type="OrthoDB" id="5839090at2759"/>
<dbReference type="GO" id="GO:0005975">
    <property type="term" value="P:carbohydrate metabolic process"/>
    <property type="evidence" value="ECO:0007669"/>
    <property type="project" value="InterPro"/>
</dbReference>
<gene>
    <name evidence="4" type="ORF">FIBSPDRAFT_927205</name>
</gene>
<dbReference type="PANTHER" id="PTHR22762:SF133">
    <property type="entry name" value="P-TYPE DOMAIN-CONTAINING PROTEIN"/>
    <property type="match status" value="1"/>
</dbReference>
<dbReference type="Proteomes" id="UP000076532">
    <property type="component" value="Unassembled WGS sequence"/>
</dbReference>
<dbReference type="PROSITE" id="PS00129">
    <property type="entry name" value="GLYCOSYL_HYDROL_F31_1"/>
    <property type="match status" value="1"/>
</dbReference>
<dbReference type="Gene3D" id="3.20.20.80">
    <property type="entry name" value="Glycosidases"/>
    <property type="match status" value="2"/>
</dbReference>
<evidence type="ECO:0000256" key="2">
    <source>
        <dbReference type="RuleBase" id="RU361185"/>
    </source>
</evidence>
<protein>
    <submittedName>
        <fullName evidence="4">Glycoside hydrolase family 31 protein</fullName>
    </submittedName>
</protein>
<accession>A0A166S8P9</accession>
<comment type="similarity">
    <text evidence="1 2">Belongs to the glycosyl hydrolase 31 family.</text>
</comment>
<organism evidence="4 5">
    <name type="scientific">Athelia psychrophila</name>
    <dbReference type="NCBI Taxonomy" id="1759441"/>
    <lineage>
        <taxon>Eukaryota</taxon>
        <taxon>Fungi</taxon>
        <taxon>Dikarya</taxon>
        <taxon>Basidiomycota</taxon>
        <taxon>Agaricomycotina</taxon>
        <taxon>Agaricomycetes</taxon>
        <taxon>Agaricomycetidae</taxon>
        <taxon>Atheliales</taxon>
        <taxon>Atheliaceae</taxon>
        <taxon>Athelia</taxon>
    </lineage>
</organism>
<evidence type="ECO:0000259" key="3">
    <source>
        <dbReference type="Pfam" id="PF01055"/>
    </source>
</evidence>
<sequence>MPNQNLMSEAIFGLGECISSGFIHNSSHTIQTMGWIDIGDPIDSNYENHPVALVHRLNGTTASTHAMGITDQHRANRKRPPRDAMDRHRHLRRAARLHRLRLVAPGHGHVHRLAAQQPILDAAIPLTMIASDVYVPATSSAELGLFLKNAGGDDYIGQVWPGASKFPDFLTPTTQYWWTASLMVWQEILPSDGLWLDMNEPSSFCDAVPGVGEWPEGYNYDISGTSGNFSVNRTTAFNASLNATVIRRSFVLESRKLNASNSTLNTTRMNGGGPNDPALRHPQWCVSVSFLSSLTDEPRTDLSASAELYVDNGFSAPPSRTRPSRATELRPAGRCTTCTTRGATSRRSAGRVTGHWTGDNYSKWLFSRQIVQGALQFALYGIPMTGSDTCGFNGNSDEELCNRWMQAAFLPFFCSHNTVSAIGRDSVAYASRIAISARYALLPFIYTQLATRRVTEHPPPAR</sequence>
<dbReference type="SUPFAM" id="SSF51445">
    <property type="entry name" value="(Trans)glycosidases"/>
    <property type="match status" value="1"/>
</dbReference>
<evidence type="ECO:0000313" key="4">
    <source>
        <dbReference type="EMBL" id="KZP29152.1"/>
    </source>
</evidence>
<name>A0A166S8P9_9AGAM</name>
<dbReference type="InterPro" id="IPR000322">
    <property type="entry name" value="Glyco_hydro_31_TIM"/>
</dbReference>